<dbReference type="EMBL" id="JAKLTQ010000016">
    <property type="protein sequence ID" value="MCG2623740.1"/>
    <property type="molecule type" value="Genomic_DNA"/>
</dbReference>
<dbReference type="Pfam" id="PF13302">
    <property type="entry name" value="Acetyltransf_3"/>
    <property type="match status" value="1"/>
</dbReference>
<reference evidence="2" key="1">
    <citation type="submission" date="2022-01" db="EMBL/GenBank/DDBJ databases">
        <authorList>
            <person name="Jo J.-H."/>
            <person name="Im W.-T."/>
        </authorList>
    </citation>
    <scope>NUCLEOTIDE SEQUENCE</scope>
    <source>
        <strain evidence="2">I2-34</strain>
    </source>
</reference>
<keyword evidence="3" id="KW-1185">Reference proteome</keyword>
<name>A0ABS9LAP5_9MICC</name>
<dbReference type="Gene3D" id="3.40.630.30">
    <property type="match status" value="1"/>
</dbReference>
<accession>A0ABS9LAP5</accession>
<dbReference type="Proteomes" id="UP001165368">
    <property type="component" value="Unassembled WGS sequence"/>
</dbReference>
<evidence type="ECO:0000313" key="3">
    <source>
        <dbReference type="Proteomes" id="UP001165368"/>
    </source>
</evidence>
<evidence type="ECO:0000313" key="2">
    <source>
        <dbReference type="EMBL" id="MCG2623740.1"/>
    </source>
</evidence>
<protein>
    <submittedName>
        <fullName evidence="2">GNAT family N-acetyltransferase</fullName>
    </submittedName>
</protein>
<dbReference type="InterPro" id="IPR051908">
    <property type="entry name" value="Ribosomal_N-acetyltransferase"/>
</dbReference>
<feature type="domain" description="N-acetyltransferase" evidence="1">
    <location>
        <begin position="15"/>
        <end position="180"/>
    </location>
</feature>
<dbReference type="PANTHER" id="PTHR43441:SF2">
    <property type="entry name" value="FAMILY ACETYLTRANSFERASE, PUTATIVE (AFU_ORTHOLOGUE AFUA_7G00850)-RELATED"/>
    <property type="match status" value="1"/>
</dbReference>
<comment type="caution">
    <text evidence="2">The sequence shown here is derived from an EMBL/GenBank/DDBJ whole genome shotgun (WGS) entry which is preliminary data.</text>
</comment>
<dbReference type="PANTHER" id="PTHR43441">
    <property type="entry name" value="RIBOSOMAL-PROTEIN-SERINE ACETYLTRANSFERASE"/>
    <property type="match status" value="1"/>
</dbReference>
<dbReference type="SUPFAM" id="SSF55729">
    <property type="entry name" value="Acyl-CoA N-acyltransferases (Nat)"/>
    <property type="match status" value="1"/>
</dbReference>
<dbReference type="PROSITE" id="PS51186">
    <property type="entry name" value="GNAT"/>
    <property type="match status" value="1"/>
</dbReference>
<organism evidence="2 3">
    <name type="scientific">Arthrobacter hankyongi</name>
    <dbReference type="NCBI Taxonomy" id="2904801"/>
    <lineage>
        <taxon>Bacteria</taxon>
        <taxon>Bacillati</taxon>
        <taxon>Actinomycetota</taxon>
        <taxon>Actinomycetes</taxon>
        <taxon>Micrococcales</taxon>
        <taxon>Micrococcaceae</taxon>
        <taxon>Arthrobacter</taxon>
    </lineage>
</organism>
<gene>
    <name evidence="2" type="ORF">LVY72_17740</name>
</gene>
<dbReference type="InterPro" id="IPR000182">
    <property type="entry name" value="GNAT_dom"/>
</dbReference>
<evidence type="ECO:0000259" key="1">
    <source>
        <dbReference type="PROSITE" id="PS51186"/>
    </source>
</evidence>
<dbReference type="RefSeq" id="WP_237823667.1">
    <property type="nucleotide sequence ID" value="NZ_JAKLTQ010000016.1"/>
</dbReference>
<proteinExistence type="predicted"/>
<sequence length="201" mass="22208">MPEFLPTLQSGTGRFILAPYCPADSGALADILAQDSIWSQGYGDGDHRPCGRAELLAYIERRYHGHRIFSVFTDEPIPQFVGTTGVTEVDAVSERAKVGRTVISPAYWGRRVGHETKIALLDWLVGCGAGRIEADVDPRNLRSLSSLTRFGFTVEGTRRRSVQRVDGSWRDIVVLSLLREEWPELRARALAALTADVLQAA</sequence>
<dbReference type="InterPro" id="IPR016181">
    <property type="entry name" value="Acyl_CoA_acyltransferase"/>
</dbReference>